<dbReference type="Gene3D" id="3.30.565.10">
    <property type="entry name" value="Histidine kinase-like ATPase, C-terminal domain"/>
    <property type="match status" value="1"/>
</dbReference>
<sequence>MSILLSQTKLLMKIRLILALLCFYHLGYSQLKEADSIQKRIENYEGIDTTLINLRHSYSAKKSMLTPSDTTWLSFNKKTLSMAEELNYTKGILLANNNIGVIYHYFRSDPLTALDYYQTAYNISEQNPSLERYQFSMLTNIGLIHYEQEDYGKAMPTFRKLLKYPQRKSNTLSNIGNIYGLQQQTDSAVYYFKASINEAKRTDDMMQLANVYSNLGLVQSQAGRLDKGLTNTVSGLKMIDSLGLEVIRVPAYVNAAEVYMLSNDLNKAEYYATESLNAVKSLNNLYTETKSLQTLATIQEKKGDYENALKNFKAANILNDSLVSADRKVEISRKEIQYEADKKEALAFAEAERQRTIKNISLVSGSGIVLASLLAFVFYRRKQKSDTVKKEAEFNVTVAEVELKALRAQMNPHFIFNSLNSIGDYILNNDTQAASDYLSKFARLMRMTLENSDKQLITLEEDIQLLNTYLAIEQKRFDKAFEFEIKVSDDLNIDEVLLPPMLLQPFVENSIVHGLSKSEKGGKIVINFHSEQHKLIGIVEDNGVGRTMSKMKIEHRKKSSMGVSITQNRIEVLNKTKGTYGSVKIIDKKVGTKVIVSLPLVLS</sequence>
<feature type="domain" description="Signal transduction histidine kinase internal region" evidence="2">
    <location>
        <begin position="402"/>
        <end position="480"/>
    </location>
</feature>
<dbReference type="EMBL" id="CP022957">
    <property type="protein sequence ID" value="ASV29620.1"/>
    <property type="molecule type" value="Genomic_DNA"/>
</dbReference>
<dbReference type="GO" id="GO:0000155">
    <property type="term" value="F:phosphorelay sensor kinase activity"/>
    <property type="evidence" value="ECO:0007669"/>
    <property type="project" value="InterPro"/>
</dbReference>
<dbReference type="KEGG" id="marb:CJ263_04980"/>
<keyword evidence="4" id="KW-1185">Reference proteome</keyword>
<dbReference type="InterPro" id="IPR050640">
    <property type="entry name" value="Bact_2-comp_sensor_kinase"/>
</dbReference>
<dbReference type="InterPro" id="IPR019734">
    <property type="entry name" value="TPR_rpt"/>
</dbReference>
<accession>A0A223V3C4</accession>
<evidence type="ECO:0000259" key="2">
    <source>
        <dbReference type="Pfam" id="PF06580"/>
    </source>
</evidence>
<dbReference type="Gene3D" id="1.25.40.10">
    <property type="entry name" value="Tetratricopeptide repeat domain"/>
    <property type="match status" value="2"/>
</dbReference>
<evidence type="ECO:0000313" key="4">
    <source>
        <dbReference type="Proteomes" id="UP000215244"/>
    </source>
</evidence>
<dbReference type="PANTHER" id="PTHR34220">
    <property type="entry name" value="SENSOR HISTIDINE KINASE YPDA"/>
    <property type="match status" value="1"/>
</dbReference>
<dbReference type="SMART" id="SM00028">
    <property type="entry name" value="TPR"/>
    <property type="match status" value="6"/>
</dbReference>
<dbReference type="PANTHER" id="PTHR34220:SF7">
    <property type="entry name" value="SENSOR HISTIDINE KINASE YPDA"/>
    <property type="match status" value="1"/>
</dbReference>
<dbReference type="Proteomes" id="UP000215244">
    <property type="component" value="Chromosome"/>
</dbReference>
<feature type="repeat" description="TPR" evidence="1">
    <location>
        <begin position="135"/>
        <end position="168"/>
    </location>
</feature>
<dbReference type="SUPFAM" id="SSF48452">
    <property type="entry name" value="TPR-like"/>
    <property type="match status" value="2"/>
</dbReference>
<dbReference type="GO" id="GO:0016020">
    <property type="term" value="C:membrane"/>
    <property type="evidence" value="ECO:0007669"/>
    <property type="project" value="InterPro"/>
</dbReference>
<evidence type="ECO:0000313" key="3">
    <source>
        <dbReference type="EMBL" id="ASV29620.1"/>
    </source>
</evidence>
<dbReference type="InterPro" id="IPR036890">
    <property type="entry name" value="HATPase_C_sf"/>
</dbReference>
<dbReference type="AlphaFoldDB" id="A0A223V3C4"/>
<dbReference type="PROSITE" id="PS50005">
    <property type="entry name" value="TPR"/>
    <property type="match status" value="1"/>
</dbReference>
<proteinExistence type="predicted"/>
<dbReference type="InterPro" id="IPR011990">
    <property type="entry name" value="TPR-like_helical_dom_sf"/>
</dbReference>
<dbReference type="Pfam" id="PF06580">
    <property type="entry name" value="His_kinase"/>
    <property type="match status" value="1"/>
</dbReference>
<reference evidence="3 4" key="1">
    <citation type="submission" date="2017-08" db="EMBL/GenBank/DDBJ databases">
        <title>The complete genome sequence of Maribacter sp. B1, isolated from deep-sea sediment.</title>
        <authorList>
            <person name="Wu Y.-H."/>
            <person name="Cheng H."/>
            <person name="Xu X.-W."/>
        </authorList>
    </citation>
    <scope>NUCLEOTIDE SEQUENCE [LARGE SCALE GENOMIC DNA]</scope>
    <source>
        <strain evidence="3 4">B1</strain>
    </source>
</reference>
<protein>
    <recommendedName>
        <fullName evidence="2">Signal transduction histidine kinase internal region domain-containing protein</fullName>
    </recommendedName>
</protein>
<gene>
    <name evidence="3" type="ORF">CJ263_04980</name>
</gene>
<dbReference type="InterPro" id="IPR010559">
    <property type="entry name" value="Sig_transdc_His_kin_internal"/>
</dbReference>
<dbReference type="SUPFAM" id="SSF55874">
    <property type="entry name" value="ATPase domain of HSP90 chaperone/DNA topoisomerase II/histidine kinase"/>
    <property type="match status" value="1"/>
</dbReference>
<name>A0A223V3C4_9FLAO</name>
<dbReference type="Pfam" id="PF13181">
    <property type="entry name" value="TPR_8"/>
    <property type="match status" value="1"/>
</dbReference>
<organism evidence="3 4">
    <name type="scientific">Maribacter cobaltidurans</name>
    <dbReference type="NCBI Taxonomy" id="1178778"/>
    <lineage>
        <taxon>Bacteria</taxon>
        <taxon>Pseudomonadati</taxon>
        <taxon>Bacteroidota</taxon>
        <taxon>Flavobacteriia</taxon>
        <taxon>Flavobacteriales</taxon>
        <taxon>Flavobacteriaceae</taxon>
        <taxon>Maribacter</taxon>
    </lineage>
</organism>
<keyword evidence="1" id="KW-0802">TPR repeat</keyword>
<evidence type="ECO:0000256" key="1">
    <source>
        <dbReference type="PROSITE-ProRule" id="PRU00339"/>
    </source>
</evidence>